<accession>A0A6C0J825</accession>
<evidence type="ECO:0000256" key="1">
    <source>
        <dbReference type="SAM" id="Phobius"/>
    </source>
</evidence>
<dbReference type="EMBL" id="MN740341">
    <property type="protein sequence ID" value="QHU01423.1"/>
    <property type="molecule type" value="Genomic_DNA"/>
</dbReference>
<sequence>MAESNIFDIIRRERLNICDIDTNNINKVFLKFYFKYMLLIKKKLQGQKEINFEEDIDAISNMFFHISWIILLTSFNIHIAIFFMERAALLFSEFIIISSSEPKYVLDTNNKLNDAIIFTYKKTVGETVIDRILKENISIGHNTIYKSLLNVRKNNYLYIKITNHILKSNNFKLIEKSMKISKHLIEPIYKIYQIIDIDNYLYPRILQILNKENDIIKSLFLIKINVEIIDIFLSDYFFNNLEKEIDYFLEILDNNYNNLYNLGEFSNISYKCNDIHNNKIFNHLKKCVFEFLE</sequence>
<keyword evidence="1" id="KW-0472">Membrane</keyword>
<proteinExistence type="predicted"/>
<evidence type="ECO:0000313" key="2">
    <source>
        <dbReference type="EMBL" id="QHU01423.1"/>
    </source>
</evidence>
<dbReference type="AlphaFoldDB" id="A0A6C0J825"/>
<organism evidence="2">
    <name type="scientific">viral metagenome</name>
    <dbReference type="NCBI Taxonomy" id="1070528"/>
    <lineage>
        <taxon>unclassified sequences</taxon>
        <taxon>metagenomes</taxon>
        <taxon>organismal metagenomes</taxon>
    </lineage>
</organism>
<protein>
    <submittedName>
        <fullName evidence="2">Uncharacterized protein</fullName>
    </submittedName>
</protein>
<feature type="transmembrane region" description="Helical" evidence="1">
    <location>
        <begin position="62"/>
        <end position="84"/>
    </location>
</feature>
<reference evidence="2" key="1">
    <citation type="journal article" date="2020" name="Nature">
        <title>Giant virus diversity and host interactions through global metagenomics.</title>
        <authorList>
            <person name="Schulz F."/>
            <person name="Roux S."/>
            <person name="Paez-Espino D."/>
            <person name="Jungbluth S."/>
            <person name="Walsh D.A."/>
            <person name="Denef V.J."/>
            <person name="McMahon K.D."/>
            <person name="Konstantinidis K.T."/>
            <person name="Eloe-Fadrosh E.A."/>
            <person name="Kyrpides N.C."/>
            <person name="Woyke T."/>
        </authorList>
    </citation>
    <scope>NUCLEOTIDE SEQUENCE</scope>
    <source>
        <strain evidence="2">GVMAG-M-3300025860-25</strain>
    </source>
</reference>
<keyword evidence="1" id="KW-0812">Transmembrane</keyword>
<name>A0A6C0J825_9ZZZZ</name>
<keyword evidence="1" id="KW-1133">Transmembrane helix</keyword>